<evidence type="ECO:0000256" key="8">
    <source>
        <dbReference type="PIRNR" id="PIRNR000094"/>
    </source>
</evidence>
<feature type="binding site" evidence="10">
    <location>
        <position position="164"/>
    </location>
    <ligand>
        <name>NAD(+)</name>
        <dbReference type="ChEBI" id="CHEBI:57540"/>
    </ligand>
</feature>
<evidence type="ECO:0000256" key="5">
    <source>
        <dbReference type="ARBA" id="ARBA00023002"/>
    </source>
</evidence>
<feature type="active site" description="Proton acceptor" evidence="9">
    <location>
        <position position="157"/>
    </location>
</feature>
<keyword evidence="7 8" id="KW-0275">Fatty acid biosynthesis</keyword>
<dbReference type="InterPro" id="IPR014358">
    <property type="entry name" value="Enoyl-ACP_Rdtase_NADH"/>
</dbReference>
<keyword evidence="8 10" id="KW-0520">NAD</keyword>
<dbReference type="PRINTS" id="PR00081">
    <property type="entry name" value="GDHRDH"/>
</dbReference>
<dbReference type="NCBIfam" id="NF005717">
    <property type="entry name" value="PRK07533.1"/>
    <property type="match status" value="1"/>
</dbReference>
<dbReference type="InterPro" id="IPR002347">
    <property type="entry name" value="SDR_fam"/>
</dbReference>
<evidence type="ECO:0000256" key="6">
    <source>
        <dbReference type="ARBA" id="ARBA00023098"/>
    </source>
</evidence>
<dbReference type="UniPathway" id="UPA00094"/>
<sequence>MSNLLMAGKKVLIVGIANDKSIAYGVAKKLHEQGAELAITYLNDKAERFVRPLAEELQASIIMPLDVTQEQQMADLFKAIEEAWGSLDGLVHSLAFCPLEDLHAPISECSREGFAQAMDVSCYSFIHMASFAKELMKDGGSMINFSYLGSALTTGDYNIMGCAKAALEAATRYLARDLGPQHIRVNCISPGTIATRAAGGIKDFATMLEYNQHKAVDHQLPTIEEVGDAAMFFLSDLSKGTSGSIHYVDHGVGIVG</sequence>
<feature type="binding site" evidence="10">
    <location>
        <begin position="21"/>
        <end position="22"/>
    </location>
    <ligand>
        <name>NAD(+)</name>
        <dbReference type="ChEBI" id="CHEBI:57540"/>
    </ligand>
</feature>
<evidence type="ECO:0000256" key="10">
    <source>
        <dbReference type="PIRSR" id="PIRSR000094-3"/>
    </source>
</evidence>
<organism evidence="11 12">
    <name type="scientific">Amphritea atlantica</name>
    <dbReference type="NCBI Taxonomy" id="355243"/>
    <lineage>
        <taxon>Bacteria</taxon>
        <taxon>Pseudomonadati</taxon>
        <taxon>Pseudomonadota</taxon>
        <taxon>Gammaproteobacteria</taxon>
        <taxon>Oceanospirillales</taxon>
        <taxon>Oceanospirillaceae</taxon>
        <taxon>Amphritea</taxon>
    </lineage>
</organism>
<dbReference type="GO" id="GO:0006633">
    <property type="term" value="P:fatty acid biosynthetic process"/>
    <property type="evidence" value="ECO:0007669"/>
    <property type="project" value="UniProtKB-UniPathway"/>
</dbReference>
<evidence type="ECO:0000256" key="4">
    <source>
        <dbReference type="ARBA" id="ARBA00022832"/>
    </source>
</evidence>
<evidence type="ECO:0000313" key="12">
    <source>
        <dbReference type="Proteomes" id="UP000198749"/>
    </source>
</evidence>
<reference evidence="12" key="1">
    <citation type="submission" date="2016-10" db="EMBL/GenBank/DDBJ databases">
        <authorList>
            <person name="Varghese N."/>
            <person name="Submissions S."/>
        </authorList>
    </citation>
    <scope>NUCLEOTIDE SEQUENCE [LARGE SCALE GENOMIC DNA]</scope>
    <source>
        <strain evidence="12">DSM 18887</strain>
    </source>
</reference>
<feature type="binding site" evidence="10">
    <location>
        <position position="94"/>
    </location>
    <ligand>
        <name>NAD(+)</name>
        <dbReference type="ChEBI" id="CHEBI:57540"/>
    </ligand>
</feature>
<dbReference type="EMBL" id="FOGB01000022">
    <property type="protein sequence ID" value="SER19012.1"/>
    <property type="molecule type" value="Genomic_DNA"/>
</dbReference>
<evidence type="ECO:0000313" key="11">
    <source>
        <dbReference type="EMBL" id="SER19012.1"/>
    </source>
</evidence>
<proteinExistence type="inferred from homology"/>
<comment type="similarity">
    <text evidence="2 8">Belongs to the short-chain dehydrogenases/reductases (SDR) family. FabI subfamily.</text>
</comment>
<gene>
    <name evidence="11" type="ORF">SAMN03080615_04271</name>
</gene>
<evidence type="ECO:0000256" key="9">
    <source>
        <dbReference type="PIRSR" id="PIRSR000094-1"/>
    </source>
</evidence>
<dbReference type="RefSeq" id="WP_091362144.1">
    <property type="nucleotide sequence ID" value="NZ_AP025284.1"/>
</dbReference>
<keyword evidence="5 8" id="KW-0560">Oxidoreductase</keyword>
<dbReference type="OrthoDB" id="9803628at2"/>
<keyword evidence="12" id="KW-1185">Reference proteome</keyword>
<dbReference type="Gene3D" id="1.10.8.400">
    <property type="entry name" value="Enoyl acyl carrier protein reductase"/>
    <property type="match status" value="1"/>
</dbReference>
<keyword evidence="6" id="KW-0443">Lipid metabolism</keyword>
<keyword evidence="4" id="KW-0276">Fatty acid metabolism</keyword>
<comment type="pathway">
    <text evidence="1">Lipid metabolism; fatty acid biosynthesis.</text>
</comment>
<dbReference type="Gene3D" id="3.40.50.720">
    <property type="entry name" value="NAD(P)-binding Rossmann-like Domain"/>
    <property type="match status" value="1"/>
</dbReference>
<dbReference type="PANTHER" id="PTHR43159">
    <property type="entry name" value="ENOYL-[ACYL-CARRIER-PROTEIN] REDUCTASE"/>
    <property type="match status" value="1"/>
</dbReference>
<dbReference type="AlphaFoldDB" id="A0A1H9M5R1"/>
<dbReference type="Proteomes" id="UP000198749">
    <property type="component" value="Unassembled WGS sequence"/>
</dbReference>
<comment type="catalytic activity">
    <reaction evidence="8">
        <text>a 2,3-saturated acyl-[ACP] + NAD(+) = a (2E)-enoyl-[ACP] + NADH + H(+)</text>
        <dbReference type="Rhea" id="RHEA:10240"/>
        <dbReference type="Rhea" id="RHEA-COMP:9925"/>
        <dbReference type="Rhea" id="RHEA-COMP:9926"/>
        <dbReference type="ChEBI" id="CHEBI:15378"/>
        <dbReference type="ChEBI" id="CHEBI:57540"/>
        <dbReference type="ChEBI" id="CHEBI:57945"/>
        <dbReference type="ChEBI" id="CHEBI:78784"/>
        <dbReference type="ChEBI" id="CHEBI:78785"/>
        <dbReference type="EC" id="1.3.1.9"/>
    </reaction>
</comment>
<evidence type="ECO:0000256" key="1">
    <source>
        <dbReference type="ARBA" id="ARBA00005194"/>
    </source>
</evidence>
<protein>
    <recommendedName>
        <fullName evidence="8">Enoyl-[acyl-carrier-protein] reductase [NADH]</fullName>
        <ecNumber evidence="8">1.3.1.9</ecNumber>
    </recommendedName>
</protein>
<evidence type="ECO:0000256" key="3">
    <source>
        <dbReference type="ARBA" id="ARBA00022516"/>
    </source>
</evidence>
<dbReference type="SUPFAM" id="SSF51735">
    <property type="entry name" value="NAD(P)-binding Rossmann-fold domains"/>
    <property type="match status" value="1"/>
</dbReference>
<feature type="binding site" evidence="10">
    <location>
        <position position="15"/>
    </location>
    <ligand>
        <name>NAD(+)</name>
        <dbReference type="ChEBI" id="CHEBI:57540"/>
    </ligand>
</feature>
<dbReference type="CDD" id="cd05372">
    <property type="entry name" value="ENR_SDR"/>
    <property type="match status" value="1"/>
</dbReference>
<keyword evidence="3 8" id="KW-0444">Lipid biosynthesis</keyword>
<evidence type="ECO:0000256" key="2">
    <source>
        <dbReference type="ARBA" id="ARBA00009233"/>
    </source>
</evidence>
<dbReference type="GO" id="GO:0004318">
    <property type="term" value="F:enoyl-[acyl-carrier-protein] reductase (NADH) activity"/>
    <property type="evidence" value="ECO:0007669"/>
    <property type="project" value="UniProtKB-EC"/>
</dbReference>
<feature type="active site" description="Proton acceptor" evidence="9">
    <location>
        <position position="147"/>
    </location>
</feature>
<evidence type="ECO:0000256" key="7">
    <source>
        <dbReference type="ARBA" id="ARBA00023160"/>
    </source>
</evidence>
<dbReference type="PANTHER" id="PTHR43159:SF2">
    <property type="entry name" value="ENOYL-[ACYL-CARRIER-PROTEIN] REDUCTASE [NADH], CHLOROPLASTIC"/>
    <property type="match status" value="1"/>
</dbReference>
<feature type="binding site" evidence="10">
    <location>
        <begin position="66"/>
        <end position="67"/>
    </location>
    <ligand>
        <name>NAD(+)</name>
        <dbReference type="ChEBI" id="CHEBI:57540"/>
    </ligand>
</feature>
<dbReference type="Pfam" id="PF13561">
    <property type="entry name" value="adh_short_C2"/>
    <property type="match status" value="1"/>
</dbReference>
<dbReference type="PIRSF" id="PIRSF000094">
    <property type="entry name" value="Enoyl-ACP_rdct"/>
    <property type="match status" value="1"/>
</dbReference>
<accession>A0A1H9M5R1</accession>
<dbReference type="STRING" id="355243.SAMN03080615_04271"/>
<name>A0A1H9M5R1_9GAMM</name>
<feature type="binding site" evidence="10">
    <location>
        <begin position="193"/>
        <end position="197"/>
    </location>
    <ligand>
        <name>NAD(+)</name>
        <dbReference type="ChEBI" id="CHEBI:57540"/>
    </ligand>
</feature>
<dbReference type="EC" id="1.3.1.9" evidence="8"/>
<dbReference type="InterPro" id="IPR036291">
    <property type="entry name" value="NAD(P)-bd_dom_sf"/>
</dbReference>